<dbReference type="PANTHER" id="PTHR33973:SF4">
    <property type="entry name" value="OS07G0153300 PROTEIN"/>
    <property type="match status" value="1"/>
</dbReference>
<protein>
    <recommendedName>
        <fullName evidence="3">DUF1365 family protein</fullName>
    </recommendedName>
</protein>
<gene>
    <name evidence="1" type="ORF">EDC34_10168</name>
</gene>
<comment type="caution">
    <text evidence="1">The sequence shown here is derived from an EMBL/GenBank/DDBJ whole genome shotgun (WGS) entry which is preliminary data.</text>
</comment>
<dbReference type="Pfam" id="PF07103">
    <property type="entry name" value="DUF1365"/>
    <property type="match status" value="1"/>
</dbReference>
<evidence type="ECO:0008006" key="3">
    <source>
        <dbReference type="Google" id="ProtNLM"/>
    </source>
</evidence>
<dbReference type="InterPro" id="IPR010775">
    <property type="entry name" value="DUF1365"/>
</dbReference>
<name>A0A4R3NAC0_9GAMM</name>
<dbReference type="Proteomes" id="UP000295414">
    <property type="component" value="Unassembled WGS sequence"/>
</dbReference>
<evidence type="ECO:0000313" key="2">
    <source>
        <dbReference type="Proteomes" id="UP000295414"/>
    </source>
</evidence>
<accession>A0A4R3NAC0</accession>
<dbReference type="AlphaFoldDB" id="A0A4R3NAC0"/>
<dbReference type="PANTHER" id="PTHR33973">
    <property type="entry name" value="OS07G0153300 PROTEIN"/>
    <property type="match status" value="1"/>
</dbReference>
<reference evidence="1 2" key="1">
    <citation type="submission" date="2019-03" db="EMBL/GenBank/DDBJ databases">
        <title>Genomic Encyclopedia of Type Strains, Phase IV (KMG-IV): sequencing the most valuable type-strain genomes for metagenomic binning, comparative biology and taxonomic classification.</title>
        <authorList>
            <person name="Goeker M."/>
        </authorList>
    </citation>
    <scope>NUCLEOTIDE SEQUENCE [LARGE SCALE GENOMIC DNA]</scope>
    <source>
        <strain evidence="1 2">DSM 13605</strain>
    </source>
</reference>
<dbReference type="EMBL" id="SMAP01000001">
    <property type="protein sequence ID" value="TCT25744.1"/>
    <property type="molecule type" value="Genomic_DNA"/>
</dbReference>
<organism evidence="1 2">
    <name type="scientific">Thermomonas haemolytica</name>
    <dbReference type="NCBI Taxonomy" id="141949"/>
    <lineage>
        <taxon>Bacteria</taxon>
        <taxon>Pseudomonadati</taxon>
        <taxon>Pseudomonadota</taxon>
        <taxon>Gammaproteobacteria</taxon>
        <taxon>Lysobacterales</taxon>
        <taxon>Lysobacteraceae</taxon>
        <taxon>Thermomonas</taxon>
    </lineage>
</organism>
<proteinExistence type="predicted"/>
<evidence type="ECO:0000313" key="1">
    <source>
        <dbReference type="EMBL" id="TCT25744.1"/>
    </source>
</evidence>
<keyword evidence="2" id="KW-1185">Reference proteome</keyword>
<sequence>MSAPLHSAVYEGRVRHRRHAPHPHAFAYRMAQLYLDLDEIDRVFRGRWLWSAGRRNLAEFRRADFLGPSDRPLKEAVKDRVEAATGERPAGPVRLLTHLRYAGLVFNPVSFYYCFAADGATLHSIVAEITNTPWLERHAYVLPVAQARAQGRILRWEFAKTFHVSPFIGMQRRYDWRLSVPGDDLQVHMDVLDADGREFDAHLSLQRLPLGAASLARVLWRYPLMTAQVVAAIYWQALRLRLKHTPFHDHPRLSGGRP</sequence>